<proteinExistence type="inferred from homology"/>
<keyword evidence="4" id="KW-0732">Signal</keyword>
<feature type="signal peptide" evidence="4">
    <location>
        <begin position="1"/>
        <end position="18"/>
    </location>
</feature>
<dbReference type="STRING" id="670483.S7S1Z1"/>
<protein>
    <recommendedName>
        <fullName evidence="7">Pre-rRNA-processing protein TSR2</fullName>
    </recommendedName>
</protein>
<evidence type="ECO:0000313" key="5">
    <source>
        <dbReference type="EMBL" id="EPQ59789.1"/>
    </source>
</evidence>
<dbReference type="eggNOG" id="KOG4032">
    <property type="taxonomic scope" value="Eukaryota"/>
</dbReference>
<dbReference type="RefSeq" id="XP_007861656.1">
    <property type="nucleotide sequence ID" value="XM_007863465.1"/>
</dbReference>
<dbReference type="Proteomes" id="UP000030669">
    <property type="component" value="Unassembled WGS sequence"/>
</dbReference>
<feature type="non-terminal residue" evidence="5">
    <location>
        <position position="186"/>
    </location>
</feature>
<evidence type="ECO:0000256" key="2">
    <source>
        <dbReference type="ARBA" id="ARBA00022552"/>
    </source>
</evidence>
<evidence type="ECO:0000256" key="1">
    <source>
        <dbReference type="ARBA" id="ARBA00006524"/>
    </source>
</evidence>
<dbReference type="AlphaFoldDB" id="S7S1Z1"/>
<dbReference type="EMBL" id="KB469297">
    <property type="protein sequence ID" value="EPQ59789.1"/>
    <property type="molecule type" value="Genomic_DNA"/>
</dbReference>
<evidence type="ECO:0000313" key="6">
    <source>
        <dbReference type="Proteomes" id="UP000030669"/>
    </source>
</evidence>
<dbReference type="GeneID" id="19305209"/>
<dbReference type="InterPro" id="IPR019398">
    <property type="entry name" value="Pre-rRNA_process_TSR2"/>
</dbReference>
<dbReference type="HOGENOM" id="CLU_074896_0_2_1"/>
<organism evidence="5 6">
    <name type="scientific">Gloeophyllum trabeum (strain ATCC 11539 / FP-39264 / Madison 617)</name>
    <name type="common">Brown rot fungus</name>
    <dbReference type="NCBI Taxonomy" id="670483"/>
    <lineage>
        <taxon>Eukaryota</taxon>
        <taxon>Fungi</taxon>
        <taxon>Dikarya</taxon>
        <taxon>Basidiomycota</taxon>
        <taxon>Agaricomycotina</taxon>
        <taxon>Agaricomycetes</taxon>
        <taxon>Gloeophyllales</taxon>
        <taxon>Gloeophyllaceae</taxon>
        <taxon>Gloeophyllum</taxon>
    </lineage>
</organism>
<feature type="region of interest" description="Disordered" evidence="3">
    <location>
        <begin position="125"/>
        <end position="186"/>
    </location>
</feature>
<keyword evidence="2" id="KW-0698">rRNA processing</keyword>
<feature type="chain" id="PRO_5004544690" description="Pre-rRNA-processing protein TSR2" evidence="4">
    <location>
        <begin position="19"/>
        <end position="186"/>
    </location>
</feature>
<accession>S7S1Z1</accession>
<evidence type="ECO:0000256" key="3">
    <source>
        <dbReference type="SAM" id="MobiDB-lite"/>
    </source>
</evidence>
<dbReference type="PANTHER" id="PTHR21250">
    <property type="entry name" value="PRE-RRNA-PROCESSING PROTEIN TSR2 HOMOLOG"/>
    <property type="match status" value="1"/>
</dbReference>
<dbReference type="KEGG" id="gtr:GLOTRDRAFT_27218"/>
<evidence type="ECO:0000256" key="4">
    <source>
        <dbReference type="SAM" id="SignalP"/>
    </source>
</evidence>
<evidence type="ECO:0008006" key="7">
    <source>
        <dbReference type="Google" id="ProtNLM"/>
    </source>
</evidence>
<reference evidence="5 6" key="1">
    <citation type="journal article" date="2012" name="Science">
        <title>The Paleozoic origin of enzymatic lignin decomposition reconstructed from 31 fungal genomes.</title>
        <authorList>
            <person name="Floudas D."/>
            <person name="Binder M."/>
            <person name="Riley R."/>
            <person name="Barry K."/>
            <person name="Blanchette R.A."/>
            <person name="Henrissat B."/>
            <person name="Martinez A.T."/>
            <person name="Otillar R."/>
            <person name="Spatafora J.W."/>
            <person name="Yadav J.S."/>
            <person name="Aerts A."/>
            <person name="Benoit I."/>
            <person name="Boyd A."/>
            <person name="Carlson A."/>
            <person name="Copeland A."/>
            <person name="Coutinho P.M."/>
            <person name="de Vries R.P."/>
            <person name="Ferreira P."/>
            <person name="Findley K."/>
            <person name="Foster B."/>
            <person name="Gaskell J."/>
            <person name="Glotzer D."/>
            <person name="Gorecki P."/>
            <person name="Heitman J."/>
            <person name="Hesse C."/>
            <person name="Hori C."/>
            <person name="Igarashi K."/>
            <person name="Jurgens J.A."/>
            <person name="Kallen N."/>
            <person name="Kersten P."/>
            <person name="Kohler A."/>
            <person name="Kuees U."/>
            <person name="Kumar T.K.A."/>
            <person name="Kuo A."/>
            <person name="LaButti K."/>
            <person name="Larrondo L.F."/>
            <person name="Lindquist E."/>
            <person name="Ling A."/>
            <person name="Lombard V."/>
            <person name="Lucas S."/>
            <person name="Lundell T."/>
            <person name="Martin R."/>
            <person name="McLaughlin D.J."/>
            <person name="Morgenstern I."/>
            <person name="Morin E."/>
            <person name="Murat C."/>
            <person name="Nagy L.G."/>
            <person name="Nolan M."/>
            <person name="Ohm R.A."/>
            <person name="Patyshakuliyeva A."/>
            <person name="Rokas A."/>
            <person name="Ruiz-Duenas F.J."/>
            <person name="Sabat G."/>
            <person name="Salamov A."/>
            <person name="Samejima M."/>
            <person name="Schmutz J."/>
            <person name="Slot J.C."/>
            <person name="St John F."/>
            <person name="Stenlid J."/>
            <person name="Sun H."/>
            <person name="Sun S."/>
            <person name="Syed K."/>
            <person name="Tsang A."/>
            <person name="Wiebenga A."/>
            <person name="Young D."/>
            <person name="Pisabarro A."/>
            <person name="Eastwood D.C."/>
            <person name="Martin F."/>
            <person name="Cullen D."/>
            <person name="Grigoriev I.V."/>
            <person name="Hibbett D.S."/>
        </authorList>
    </citation>
    <scope>NUCLEOTIDE SEQUENCE [LARGE SCALE GENOMIC DNA]</scope>
    <source>
        <strain evidence="5 6">ATCC 11539</strain>
    </source>
</reference>
<comment type="similarity">
    <text evidence="1">Belongs to the TSR2 family.</text>
</comment>
<gene>
    <name evidence="5" type="ORF">GLOTRDRAFT_27218</name>
</gene>
<keyword evidence="6" id="KW-1185">Reference proteome</keyword>
<feature type="compositionally biased region" description="Acidic residues" evidence="3">
    <location>
        <begin position="134"/>
        <end position="152"/>
    </location>
</feature>
<feature type="non-terminal residue" evidence="5">
    <location>
        <position position="1"/>
    </location>
</feature>
<dbReference type="OrthoDB" id="263560at2759"/>
<sequence>APAEPAPTLVLFARGVMARLALWGALRVAIRENWGSSGATAKQTQLQFASEIVDAFDGQDPIPDAVDVEELLMQVMEEEFDTLLEDDSAQSVATDILRLWEEVSRGKEDLVLEYEGRAEKIKGKDVQALRGVPDDPEQDWSDGDEDPEDEDGVPTLIDTQPQPQPPERPPREEPEVDEDGFTTVKK</sequence>
<dbReference type="OMA" id="QSNWGGP"/>
<dbReference type="Pfam" id="PF10273">
    <property type="entry name" value="WGG"/>
    <property type="match status" value="1"/>
</dbReference>
<name>S7S1Z1_GLOTA</name>
<dbReference type="GO" id="GO:0006364">
    <property type="term" value="P:rRNA processing"/>
    <property type="evidence" value="ECO:0007669"/>
    <property type="project" value="UniProtKB-KW"/>
</dbReference>